<dbReference type="AlphaFoldDB" id="A0A183F937"/>
<accession>A0A3P7XD92</accession>
<evidence type="ECO:0000313" key="2">
    <source>
        <dbReference type="EMBL" id="VDO27322.1"/>
    </source>
</evidence>
<evidence type="ECO:0000313" key="4">
    <source>
        <dbReference type="WBParaSite" id="HPBE_0000267901-mRNA-1"/>
    </source>
</evidence>
<feature type="domain" description="SCP" evidence="1">
    <location>
        <begin position="18"/>
        <end position="59"/>
    </location>
</feature>
<dbReference type="OrthoDB" id="337038at2759"/>
<name>A0A183F937_HELPZ</name>
<proteinExistence type="predicted"/>
<dbReference type="Pfam" id="PF00188">
    <property type="entry name" value="CAP"/>
    <property type="match status" value="1"/>
</dbReference>
<evidence type="ECO:0000259" key="1">
    <source>
        <dbReference type="Pfam" id="PF00188"/>
    </source>
</evidence>
<protein>
    <submittedName>
        <fullName evidence="4">SCP domain-containing protein</fullName>
    </submittedName>
</protein>
<gene>
    <name evidence="2" type="ORF">HPBE_LOCUS2680</name>
</gene>
<organism evidence="3 4">
    <name type="scientific">Heligmosomoides polygyrus</name>
    <name type="common">Parasitic roundworm</name>
    <dbReference type="NCBI Taxonomy" id="6339"/>
    <lineage>
        <taxon>Eukaryota</taxon>
        <taxon>Metazoa</taxon>
        <taxon>Ecdysozoa</taxon>
        <taxon>Nematoda</taxon>
        <taxon>Chromadorea</taxon>
        <taxon>Rhabditida</taxon>
        <taxon>Rhabditina</taxon>
        <taxon>Rhabditomorpha</taxon>
        <taxon>Strongyloidea</taxon>
        <taxon>Heligmosomidae</taxon>
        <taxon>Heligmosomoides</taxon>
    </lineage>
</organism>
<dbReference type="SUPFAM" id="SSF55797">
    <property type="entry name" value="PR-1-like"/>
    <property type="match status" value="1"/>
</dbReference>
<evidence type="ECO:0000313" key="3">
    <source>
        <dbReference type="Proteomes" id="UP000050761"/>
    </source>
</evidence>
<reference evidence="4" key="2">
    <citation type="submission" date="2019-09" db="UniProtKB">
        <authorList>
            <consortium name="WormBaseParasite"/>
        </authorList>
    </citation>
    <scope>IDENTIFICATION</scope>
</reference>
<reference evidence="2 3" key="1">
    <citation type="submission" date="2018-11" db="EMBL/GenBank/DDBJ databases">
        <authorList>
            <consortium name="Pathogen Informatics"/>
        </authorList>
    </citation>
    <scope>NUCLEOTIDE SEQUENCE [LARGE SCALE GENOMIC DNA]</scope>
</reference>
<dbReference type="InterPro" id="IPR014044">
    <property type="entry name" value="CAP_dom"/>
</dbReference>
<dbReference type="EMBL" id="UZAH01004517">
    <property type="protein sequence ID" value="VDO27322.1"/>
    <property type="molecule type" value="Genomic_DNA"/>
</dbReference>
<keyword evidence="3" id="KW-1185">Reference proteome</keyword>
<dbReference type="InterPro" id="IPR035940">
    <property type="entry name" value="CAP_sf"/>
</dbReference>
<dbReference type="Proteomes" id="UP000050761">
    <property type="component" value="Unassembled WGS sequence"/>
</dbReference>
<accession>A0A183F937</accession>
<dbReference type="Gene3D" id="3.40.33.10">
    <property type="entry name" value="CAP"/>
    <property type="match status" value="1"/>
</dbReference>
<dbReference type="WBParaSite" id="HPBE_0000267901-mRNA-1">
    <property type="protein sequence ID" value="HPBE_0000267901-mRNA-1"/>
    <property type="gene ID" value="HPBE_0000267901"/>
</dbReference>
<sequence length="115" mass="13405">MSSCQTWHLINCRRKTNIHGAPDLRWNDQLAVQAQAWAEKVARQAHISYKELSGVGENITFFPRDLDPESSTLTALWRFSQWNLEYFTSRLSPTSLKRQNSTFTKMSITRLVFKI</sequence>